<keyword evidence="2" id="KW-1185">Reference proteome</keyword>
<reference evidence="1 2" key="1">
    <citation type="submission" date="2024-01" db="EMBL/GenBank/DDBJ databases">
        <authorList>
            <person name="Alioto T."/>
            <person name="Alioto T."/>
            <person name="Gomez Garrido J."/>
        </authorList>
    </citation>
    <scope>NUCLEOTIDE SEQUENCE [LARGE SCALE GENOMIC DNA]</scope>
</reference>
<dbReference type="EMBL" id="CAWUFR010000464">
    <property type="protein sequence ID" value="CAK6978185.1"/>
    <property type="molecule type" value="Genomic_DNA"/>
</dbReference>
<gene>
    <name evidence="1" type="ORF">FSCOSCO3_A014609</name>
</gene>
<sequence>DSVDMCGGVTVGLVEKITSNLSLVASGLEPSSDGWMCMGDGGGVTLADSRMSPVLGRATCFPQPPGPVLDEIRSTSFSIKDKREMKKWTDRNGQDFTKLQAT</sequence>
<dbReference type="AlphaFoldDB" id="A0AAV1Q4F6"/>
<dbReference type="Proteomes" id="UP001314229">
    <property type="component" value="Unassembled WGS sequence"/>
</dbReference>
<evidence type="ECO:0000313" key="1">
    <source>
        <dbReference type="EMBL" id="CAK6978185.1"/>
    </source>
</evidence>
<comment type="caution">
    <text evidence="1">The sequence shown here is derived from an EMBL/GenBank/DDBJ whole genome shotgun (WGS) entry which is preliminary data.</text>
</comment>
<protein>
    <submittedName>
        <fullName evidence="1">Uncharacterized protein</fullName>
    </submittedName>
</protein>
<feature type="non-terminal residue" evidence="1">
    <location>
        <position position="1"/>
    </location>
</feature>
<organism evidence="1 2">
    <name type="scientific">Scomber scombrus</name>
    <name type="common">Atlantic mackerel</name>
    <name type="synonym">Scomber vernalis</name>
    <dbReference type="NCBI Taxonomy" id="13677"/>
    <lineage>
        <taxon>Eukaryota</taxon>
        <taxon>Metazoa</taxon>
        <taxon>Chordata</taxon>
        <taxon>Craniata</taxon>
        <taxon>Vertebrata</taxon>
        <taxon>Euteleostomi</taxon>
        <taxon>Actinopterygii</taxon>
        <taxon>Neopterygii</taxon>
        <taxon>Teleostei</taxon>
        <taxon>Neoteleostei</taxon>
        <taxon>Acanthomorphata</taxon>
        <taxon>Pelagiaria</taxon>
        <taxon>Scombriformes</taxon>
        <taxon>Scombridae</taxon>
        <taxon>Scomber</taxon>
    </lineage>
</organism>
<evidence type="ECO:0000313" key="2">
    <source>
        <dbReference type="Proteomes" id="UP001314229"/>
    </source>
</evidence>
<accession>A0AAV1Q4F6</accession>
<proteinExistence type="predicted"/>
<name>A0AAV1Q4F6_SCOSC</name>